<evidence type="ECO:0000313" key="2">
    <source>
        <dbReference type="EMBL" id="KAJ8301682.1"/>
    </source>
</evidence>
<sequence>MSKEVKTALIAMDGSEYSKFAFQFYVDNLHTASDKIILVHCVEMYNVANSPMMFSAPFAVNKDAISTMLKEEEAKTKIELEKYAKMLKDAKLQGTVKSIHSIKPGEGIVKMSKDEKVSYIVIGSRGLGTIRRTLLGSVSDYVVHHADVPVMVCRPYGK</sequence>
<dbReference type="InterPro" id="IPR014729">
    <property type="entry name" value="Rossmann-like_a/b/a_fold"/>
</dbReference>
<name>A0ABQ9ECU6_TEGGR</name>
<dbReference type="Gene3D" id="3.40.50.620">
    <property type="entry name" value="HUPs"/>
    <property type="match status" value="1"/>
</dbReference>
<dbReference type="Proteomes" id="UP001217089">
    <property type="component" value="Unassembled WGS sequence"/>
</dbReference>
<dbReference type="InterPro" id="IPR006015">
    <property type="entry name" value="Universal_stress_UspA"/>
</dbReference>
<comment type="caution">
    <text evidence="2">The sequence shown here is derived from an EMBL/GenBank/DDBJ whole genome shotgun (WGS) entry which is preliminary data.</text>
</comment>
<keyword evidence="3" id="KW-1185">Reference proteome</keyword>
<evidence type="ECO:0000259" key="1">
    <source>
        <dbReference type="Pfam" id="PF00582"/>
    </source>
</evidence>
<accession>A0ABQ9ECU6</accession>
<gene>
    <name evidence="2" type="ORF">KUTeg_020669</name>
</gene>
<feature type="domain" description="UspA" evidence="1">
    <location>
        <begin position="6"/>
        <end position="154"/>
    </location>
</feature>
<dbReference type="EMBL" id="JARBDR010000918">
    <property type="protein sequence ID" value="KAJ8301682.1"/>
    <property type="molecule type" value="Genomic_DNA"/>
</dbReference>
<dbReference type="PANTHER" id="PTHR46989">
    <property type="entry name" value="USP DOMAIN-CONTAINING PROTEIN"/>
    <property type="match status" value="1"/>
</dbReference>
<dbReference type="PRINTS" id="PR01438">
    <property type="entry name" value="UNVRSLSTRESS"/>
</dbReference>
<dbReference type="InterPro" id="IPR006016">
    <property type="entry name" value="UspA"/>
</dbReference>
<dbReference type="SUPFAM" id="SSF52402">
    <property type="entry name" value="Adenine nucleotide alpha hydrolases-like"/>
    <property type="match status" value="1"/>
</dbReference>
<reference evidence="2 3" key="1">
    <citation type="submission" date="2022-12" db="EMBL/GenBank/DDBJ databases">
        <title>Chromosome-level genome of Tegillarca granosa.</title>
        <authorList>
            <person name="Kim J."/>
        </authorList>
    </citation>
    <scope>NUCLEOTIDE SEQUENCE [LARGE SCALE GENOMIC DNA]</scope>
    <source>
        <strain evidence="2">Teg-2019</strain>
        <tissue evidence="2">Adductor muscle</tissue>
    </source>
</reference>
<organism evidence="2 3">
    <name type="scientific">Tegillarca granosa</name>
    <name type="common">Malaysian cockle</name>
    <name type="synonym">Anadara granosa</name>
    <dbReference type="NCBI Taxonomy" id="220873"/>
    <lineage>
        <taxon>Eukaryota</taxon>
        <taxon>Metazoa</taxon>
        <taxon>Spiralia</taxon>
        <taxon>Lophotrochozoa</taxon>
        <taxon>Mollusca</taxon>
        <taxon>Bivalvia</taxon>
        <taxon>Autobranchia</taxon>
        <taxon>Pteriomorphia</taxon>
        <taxon>Arcoida</taxon>
        <taxon>Arcoidea</taxon>
        <taxon>Arcidae</taxon>
        <taxon>Tegillarca</taxon>
    </lineage>
</organism>
<protein>
    <recommendedName>
        <fullName evidence="1">UspA domain-containing protein</fullName>
    </recommendedName>
</protein>
<dbReference type="Pfam" id="PF00582">
    <property type="entry name" value="Usp"/>
    <property type="match status" value="1"/>
</dbReference>
<dbReference type="CDD" id="cd23659">
    <property type="entry name" value="USP_At3g01520-like"/>
    <property type="match status" value="1"/>
</dbReference>
<dbReference type="PANTHER" id="PTHR46989:SF3">
    <property type="entry name" value="USPA DOMAIN-CONTAINING PROTEIN"/>
    <property type="match status" value="1"/>
</dbReference>
<proteinExistence type="predicted"/>
<evidence type="ECO:0000313" key="3">
    <source>
        <dbReference type="Proteomes" id="UP001217089"/>
    </source>
</evidence>